<keyword evidence="1" id="KW-0472">Membrane</keyword>
<evidence type="ECO:0000256" key="1">
    <source>
        <dbReference type="SAM" id="Phobius"/>
    </source>
</evidence>
<proteinExistence type="predicted"/>
<evidence type="ECO:0000313" key="4">
    <source>
        <dbReference type="Proteomes" id="UP001595776"/>
    </source>
</evidence>
<dbReference type="InterPro" id="IPR003399">
    <property type="entry name" value="Mce/MlaD"/>
</dbReference>
<dbReference type="RefSeq" id="WP_068143477.1">
    <property type="nucleotide sequence ID" value="NZ_JBHSCR010000014.1"/>
</dbReference>
<dbReference type="PANTHER" id="PTHR36698">
    <property type="entry name" value="BLL5892 PROTEIN"/>
    <property type="match status" value="1"/>
</dbReference>
<gene>
    <name evidence="3" type="ORF">ACFO5Q_13485</name>
</gene>
<keyword evidence="1" id="KW-0812">Transmembrane</keyword>
<sequence>METRASHILVGSFVLAFLAGLIAFAIWIAKVDLDAEYQEYDIFFDGSVSGLYKRSIVYYLGIPVGDVRDITLAPHDSEKVRVLVRLRSEVPVNEETYARLEFQGLTGVAYIEIKGSPQGSAPLKAKAGQERPVIRSEASPIQEVFETAPNLINEAILTVGQVKKMLAEENLERVSNILENTERATRNIADGTEDLDALMVEVREVMARVNETAAKLGTLADSGNKLLAEDGERLVAEAIETMNAAQAMLERVDALVAANEDSVTQFVQGSLPEVTRMIMDLRSTARSLSRLVRKIEQNPAETLLGPKESTYDLDARKVKETKE</sequence>
<accession>A0ABV8UCI1</accession>
<dbReference type="PANTHER" id="PTHR36698:SF2">
    <property type="entry name" value="MCE_MLAD DOMAIN-CONTAINING PROTEIN"/>
    <property type="match status" value="1"/>
</dbReference>
<evidence type="ECO:0000313" key="3">
    <source>
        <dbReference type="EMBL" id="MFC4348860.1"/>
    </source>
</evidence>
<reference evidence="4" key="1">
    <citation type="journal article" date="2019" name="Int. J. Syst. Evol. Microbiol.">
        <title>The Global Catalogue of Microorganisms (GCM) 10K type strain sequencing project: providing services to taxonomists for standard genome sequencing and annotation.</title>
        <authorList>
            <consortium name="The Broad Institute Genomics Platform"/>
            <consortium name="The Broad Institute Genome Sequencing Center for Infectious Disease"/>
            <person name="Wu L."/>
            <person name="Ma J."/>
        </authorList>
    </citation>
    <scope>NUCLEOTIDE SEQUENCE [LARGE SCALE GENOMIC DNA]</scope>
    <source>
        <strain evidence="4">CGMCC 1.15304</strain>
    </source>
</reference>
<dbReference type="Proteomes" id="UP001595776">
    <property type="component" value="Unassembled WGS sequence"/>
</dbReference>
<keyword evidence="1" id="KW-1133">Transmembrane helix</keyword>
<feature type="transmembrane region" description="Helical" evidence="1">
    <location>
        <begin position="7"/>
        <end position="29"/>
    </location>
</feature>
<evidence type="ECO:0000259" key="2">
    <source>
        <dbReference type="Pfam" id="PF02470"/>
    </source>
</evidence>
<feature type="domain" description="Mce/MlaD" evidence="2">
    <location>
        <begin position="40"/>
        <end position="114"/>
    </location>
</feature>
<comment type="caution">
    <text evidence="3">The sequence shown here is derived from an EMBL/GenBank/DDBJ whole genome shotgun (WGS) entry which is preliminary data.</text>
</comment>
<protein>
    <submittedName>
        <fullName evidence="3">MlaD family protein</fullName>
    </submittedName>
</protein>
<dbReference type="Pfam" id="PF02470">
    <property type="entry name" value="MlaD"/>
    <property type="match status" value="1"/>
</dbReference>
<keyword evidence="4" id="KW-1185">Reference proteome</keyword>
<dbReference type="EMBL" id="JBHSCR010000014">
    <property type="protein sequence ID" value="MFC4348860.1"/>
    <property type="molecule type" value="Genomic_DNA"/>
</dbReference>
<name>A0ABV8UCI1_9PROT</name>
<organism evidence="3 4">
    <name type="scientific">Kordiimonas lipolytica</name>
    <dbReference type="NCBI Taxonomy" id="1662421"/>
    <lineage>
        <taxon>Bacteria</taxon>
        <taxon>Pseudomonadati</taxon>
        <taxon>Pseudomonadota</taxon>
        <taxon>Alphaproteobacteria</taxon>
        <taxon>Kordiimonadales</taxon>
        <taxon>Kordiimonadaceae</taxon>
        <taxon>Kordiimonas</taxon>
    </lineage>
</organism>